<gene>
    <name evidence="1" type="ORF">HS088_TW14G00867</name>
</gene>
<accession>A0A7J7CRI8</accession>
<protein>
    <submittedName>
        <fullName evidence="1">Uncharacterized protein</fullName>
    </submittedName>
</protein>
<evidence type="ECO:0000313" key="1">
    <source>
        <dbReference type="EMBL" id="KAF5736717.1"/>
    </source>
</evidence>
<dbReference type="EMBL" id="JAAARO010000014">
    <property type="protein sequence ID" value="KAF5736717.1"/>
    <property type="molecule type" value="Genomic_DNA"/>
</dbReference>
<reference evidence="1 2" key="1">
    <citation type="journal article" date="2020" name="Nat. Commun.">
        <title>Genome of Tripterygium wilfordii and identification of cytochrome P450 involved in triptolide biosynthesis.</title>
        <authorList>
            <person name="Tu L."/>
            <person name="Su P."/>
            <person name="Zhang Z."/>
            <person name="Gao L."/>
            <person name="Wang J."/>
            <person name="Hu T."/>
            <person name="Zhou J."/>
            <person name="Zhang Y."/>
            <person name="Zhao Y."/>
            <person name="Liu Y."/>
            <person name="Song Y."/>
            <person name="Tong Y."/>
            <person name="Lu Y."/>
            <person name="Yang J."/>
            <person name="Xu C."/>
            <person name="Jia M."/>
            <person name="Peters R.J."/>
            <person name="Huang L."/>
            <person name="Gao W."/>
        </authorList>
    </citation>
    <scope>NUCLEOTIDE SEQUENCE [LARGE SCALE GENOMIC DNA]</scope>
    <source>
        <strain evidence="2">cv. XIE 37</strain>
        <tissue evidence="1">Leaf</tissue>
    </source>
</reference>
<keyword evidence="2" id="KW-1185">Reference proteome</keyword>
<dbReference type="AlphaFoldDB" id="A0A7J7CRI8"/>
<dbReference type="InParanoid" id="A0A7J7CRI8"/>
<proteinExistence type="predicted"/>
<dbReference type="Proteomes" id="UP000593562">
    <property type="component" value="Unassembled WGS sequence"/>
</dbReference>
<organism evidence="1 2">
    <name type="scientific">Tripterygium wilfordii</name>
    <name type="common">Thunder God vine</name>
    <dbReference type="NCBI Taxonomy" id="458696"/>
    <lineage>
        <taxon>Eukaryota</taxon>
        <taxon>Viridiplantae</taxon>
        <taxon>Streptophyta</taxon>
        <taxon>Embryophyta</taxon>
        <taxon>Tracheophyta</taxon>
        <taxon>Spermatophyta</taxon>
        <taxon>Magnoliopsida</taxon>
        <taxon>eudicotyledons</taxon>
        <taxon>Gunneridae</taxon>
        <taxon>Pentapetalae</taxon>
        <taxon>rosids</taxon>
        <taxon>fabids</taxon>
        <taxon>Celastrales</taxon>
        <taxon>Celastraceae</taxon>
        <taxon>Tripterygium</taxon>
    </lineage>
</organism>
<comment type="caution">
    <text evidence="1">The sequence shown here is derived from an EMBL/GenBank/DDBJ whole genome shotgun (WGS) entry which is preliminary data.</text>
</comment>
<sequence length="112" mass="12734">MVLTYICSFCDRTMVTDFSVYNGFWNPIFSGSRTIKSNGCLRNLNNELLVCYTNACMIKELKAQNHRSFCYCTVTVGHQSTTQKEKGKADQICSTLGKFKDILADVFTEDFI</sequence>
<evidence type="ECO:0000313" key="2">
    <source>
        <dbReference type="Proteomes" id="UP000593562"/>
    </source>
</evidence>
<name>A0A7J7CRI8_TRIWF</name>